<feature type="compositionally biased region" description="Basic residues" evidence="1">
    <location>
        <begin position="1"/>
        <end position="21"/>
    </location>
</feature>
<evidence type="ECO:0000256" key="1">
    <source>
        <dbReference type="SAM" id="MobiDB-lite"/>
    </source>
</evidence>
<evidence type="ECO:0000313" key="3">
    <source>
        <dbReference type="Proteomes" id="UP001066276"/>
    </source>
</evidence>
<organism evidence="2 3">
    <name type="scientific">Pleurodeles waltl</name>
    <name type="common">Iberian ribbed newt</name>
    <dbReference type="NCBI Taxonomy" id="8319"/>
    <lineage>
        <taxon>Eukaryota</taxon>
        <taxon>Metazoa</taxon>
        <taxon>Chordata</taxon>
        <taxon>Craniata</taxon>
        <taxon>Vertebrata</taxon>
        <taxon>Euteleostomi</taxon>
        <taxon>Amphibia</taxon>
        <taxon>Batrachia</taxon>
        <taxon>Caudata</taxon>
        <taxon>Salamandroidea</taxon>
        <taxon>Salamandridae</taxon>
        <taxon>Pleurodelinae</taxon>
        <taxon>Pleurodeles</taxon>
    </lineage>
</organism>
<gene>
    <name evidence="2" type="ORF">NDU88_012867</name>
</gene>
<name>A0AAV7R411_PLEWA</name>
<proteinExistence type="predicted"/>
<reference evidence="2" key="1">
    <citation type="journal article" date="2022" name="bioRxiv">
        <title>Sequencing and chromosome-scale assembly of the giantPleurodeles waltlgenome.</title>
        <authorList>
            <person name="Brown T."/>
            <person name="Elewa A."/>
            <person name="Iarovenko S."/>
            <person name="Subramanian E."/>
            <person name="Araus A.J."/>
            <person name="Petzold A."/>
            <person name="Susuki M."/>
            <person name="Suzuki K.-i.T."/>
            <person name="Hayashi T."/>
            <person name="Toyoda A."/>
            <person name="Oliveira C."/>
            <person name="Osipova E."/>
            <person name="Leigh N.D."/>
            <person name="Simon A."/>
            <person name="Yun M.H."/>
        </authorList>
    </citation>
    <scope>NUCLEOTIDE SEQUENCE</scope>
    <source>
        <strain evidence="2">20211129_DDA</strain>
        <tissue evidence="2">Liver</tissue>
    </source>
</reference>
<protein>
    <submittedName>
        <fullName evidence="2">Uncharacterized protein</fullName>
    </submittedName>
</protein>
<comment type="caution">
    <text evidence="2">The sequence shown here is derived from an EMBL/GenBank/DDBJ whole genome shotgun (WGS) entry which is preliminary data.</text>
</comment>
<keyword evidence="3" id="KW-1185">Reference proteome</keyword>
<dbReference type="EMBL" id="JANPWB010000010">
    <property type="protein sequence ID" value="KAJ1146602.1"/>
    <property type="molecule type" value="Genomic_DNA"/>
</dbReference>
<evidence type="ECO:0000313" key="2">
    <source>
        <dbReference type="EMBL" id="KAJ1146602.1"/>
    </source>
</evidence>
<sequence>MKDKRSKTLGASRAKKDKRSGKQGASTAKKDKRSKTLGASTAKKDIEGKSPGNIEGGQPMPNPGTRRTRRSARRRSTEGRPKINPGSSENPRTGHRGHRRQTDARVKTTAPRRAHPTISSTSQQRAGRAHTALTQDTSAVAGSAAAEG</sequence>
<feature type="region of interest" description="Disordered" evidence="1">
    <location>
        <begin position="1"/>
        <end position="148"/>
    </location>
</feature>
<accession>A0AAV7R411</accession>
<dbReference type="AlphaFoldDB" id="A0AAV7R411"/>
<dbReference type="Proteomes" id="UP001066276">
    <property type="component" value="Chromosome 6"/>
</dbReference>